<proteinExistence type="predicted"/>
<evidence type="ECO:0000313" key="1">
    <source>
        <dbReference type="EMBL" id="ODM89312.1"/>
    </source>
</evidence>
<dbReference type="Pfam" id="PF14555">
    <property type="entry name" value="UBA_4"/>
    <property type="match status" value="1"/>
</dbReference>
<organism evidence="1 2">
    <name type="scientific">Orchesella cincta</name>
    <name type="common">Springtail</name>
    <name type="synonym">Podura cincta</name>
    <dbReference type="NCBI Taxonomy" id="48709"/>
    <lineage>
        <taxon>Eukaryota</taxon>
        <taxon>Metazoa</taxon>
        <taxon>Ecdysozoa</taxon>
        <taxon>Arthropoda</taxon>
        <taxon>Hexapoda</taxon>
        <taxon>Collembola</taxon>
        <taxon>Entomobryomorpha</taxon>
        <taxon>Entomobryoidea</taxon>
        <taxon>Orchesellidae</taxon>
        <taxon>Orchesellinae</taxon>
        <taxon>Orchesella</taxon>
    </lineage>
</organism>
<accession>A0A1D2M8Q4</accession>
<evidence type="ECO:0000313" key="2">
    <source>
        <dbReference type="Proteomes" id="UP000094527"/>
    </source>
</evidence>
<dbReference type="OrthoDB" id="25887at2759"/>
<dbReference type="InterPro" id="IPR009060">
    <property type="entry name" value="UBA-like_sf"/>
</dbReference>
<dbReference type="CDD" id="cd14348">
    <property type="entry name" value="UBA_p47"/>
    <property type="match status" value="1"/>
</dbReference>
<dbReference type="Proteomes" id="UP000094527">
    <property type="component" value="Unassembled WGS sequence"/>
</dbReference>
<dbReference type="Gene3D" id="1.10.8.10">
    <property type="entry name" value="DNA helicase RuvA subunit, C-terminal domain"/>
    <property type="match status" value="1"/>
</dbReference>
<name>A0A1D2M8Q4_ORCCI</name>
<gene>
    <name evidence="1" type="ORF">Ocin01_17371</name>
</gene>
<dbReference type="AlphaFoldDB" id="A0A1D2M8Q4"/>
<sequence>MSQSNDELVAQFSDITGVDAERARFYLEASIGNFRWLHRAFIQSKKKMIRMRWYRIKIQILRWMLKLGKG</sequence>
<protein>
    <submittedName>
        <fullName evidence="1">Uncharacterized protein</fullName>
    </submittedName>
</protein>
<comment type="caution">
    <text evidence="1">The sequence shown here is derived from an EMBL/GenBank/DDBJ whole genome shotgun (WGS) entry which is preliminary data.</text>
</comment>
<dbReference type="SUPFAM" id="SSF46934">
    <property type="entry name" value="UBA-like"/>
    <property type="match status" value="1"/>
</dbReference>
<dbReference type="EMBL" id="LJIJ01002727">
    <property type="protein sequence ID" value="ODM89312.1"/>
    <property type="molecule type" value="Genomic_DNA"/>
</dbReference>
<keyword evidence="2" id="KW-1185">Reference proteome</keyword>
<reference evidence="1 2" key="1">
    <citation type="journal article" date="2016" name="Genome Biol. Evol.">
        <title>Gene Family Evolution Reflects Adaptation to Soil Environmental Stressors in the Genome of the Collembolan Orchesella cincta.</title>
        <authorList>
            <person name="Faddeeva-Vakhrusheva A."/>
            <person name="Derks M.F."/>
            <person name="Anvar S.Y."/>
            <person name="Agamennone V."/>
            <person name="Suring W."/>
            <person name="Smit S."/>
            <person name="van Straalen N.M."/>
            <person name="Roelofs D."/>
        </authorList>
    </citation>
    <scope>NUCLEOTIDE SEQUENCE [LARGE SCALE GENOMIC DNA]</scope>
    <source>
        <tissue evidence="1">Mixed pool</tissue>
    </source>
</reference>